<name>A0A857JH06_9ALTE</name>
<dbReference type="EMBL" id="CP047656">
    <property type="protein sequence ID" value="QHJ09964.1"/>
    <property type="molecule type" value="Genomic_DNA"/>
</dbReference>
<dbReference type="KEGG" id="pmes:FX988_00173"/>
<gene>
    <name evidence="2" type="ORF">FX988_00173</name>
</gene>
<proteinExistence type="predicted"/>
<evidence type="ECO:0000313" key="3">
    <source>
        <dbReference type="Proteomes" id="UP000464524"/>
    </source>
</evidence>
<keyword evidence="1" id="KW-1133">Transmembrane helix</keyword>
<reference evidence="2 3" key="1">
    <citation type="submission" date="2019-12" db="EMBL/GenBank/DDBJ databases">
        <title>Genome sequencing and assembly of endphytes of Porphyra tenera.</title>
        <authorList>
            <person name="Park J.M."/>
            <person name="Shin R."/>
            <person name="Jo S.H."/>
        </authorList>
    </citation>
    <scope>NUCLEOTIDE SEQUENCE [LARGE SCALE GENOMIC DNA]</scope>
    <source>
        <strain evidence="2 3">GPM4</strain>
    </source>
</reference>
<dbReference type="RefSeq" id="WP_160177902.1">
    <property type="nucleotide sequence ID" value="NZ_CP047656.1"/>
</dbReference>
<evidence type="ECO:0000256" key="1">
    <source>
        <dbReference type="SAM" id="Phobius"/>
    </source>
</evidence>
<dbReference type="Proteomes" id="UP000464524">
    <property type="component" value="Chromosome"/>
</dbReference>
<keyword evidence="3" id="KW-1185">Reference proteome</keyword>
<accession>A0A857JH06</accession>
<protein>
    <submittedName>
        <fullName evidence="2">Uncharacterized protein</fullName>
    </submittedName>
</protein>
<dbReference type="AlphaFoldDB" id="A0A857JH06"/>
<sequence>MKFFKKVWRSAKNVFNNYHDKVASAATILSLILAWYIYIDARMEQKIEENRFRYALLDSLASELDKGIKVCDALTNKRGKQLDDFFFQRLPTIVLHQSIEESWLISSEIGPELLEINQSIVLMNKILDETNSASFALVQPATFSSRKESTMLQNQKRLLILKDWLSRTKENTLSLKDIYK</sequence>
<evidence type="ECO:0000313" key="2">
    <source>
        <dbReference type="EMBL" id="QHJ09964.1"/>
    </source>
</evidence>
<keyword evidence="1" id="KW-0812">Transmembrane</keyword>
<feature type="transmembrane region" description="Helical" evidence="1">
    <location>
        <begin position="21"/>
        <end position="39"/>
    </location>
</feature>
<keyword evidence="1" id="KW-0472">Membrane</keyword>
<organism evidence="2 3">
    <name type="scientific">Paraglaciecola mesophila</name>
    <dbReference type="NCBI Taxonomy" id="197222"/>
    <lineage>
        <taxon>Bacteria</taxon>
        <taxon>Pseudomonadati</taxon>
        <taxon>Pseudomonadota</taxon>
        <taxon>Gammaproteobacteria</taxon>
        <taxon>Alteromonadales</taxon>
        <taxon>Alteromonadaceae</taxon>
        <taxon>Paraglaciecola</taxon>
    </lineage>
</organism>